<evidence type="ECO:0000256" key="4">
    <source>
        <dbReference type="ARBA" id="ARBA00022519"/>
    </source>
</evidence>
<dbReference type="HAMAP" id="MF_00236">
    <property type="entry name" value="TatA_E"/>
    <property type="match status" value="1"/>
</dbReference>
<feature type="transmembrane region" description="Helical" evidence="10">
    <location>
        <begin position="6"/>
        <end position="22"/>
    </location>
</feature>
<evidence type="ECO:0000256" key="2">
    <source>
        <dbReference type="ARBA" id="ARBA00022448"/>
    </source>
</evidence>
<keyword evidence="4" id="KW-0997">Cell inner membrane</keyword>
<reference evidence="14" key="4">
    <citation type="submission" date="2022-09" db="EMBL/GenBank/DDBJ databases">
        <title>Genomic of Burkholderia gladioli.</title>
        <authorList>
            <person name="Wu H."/>
        </authorList>
    </citation>
    <scope>NUCLEOTIDE SEQUENCE</scope>
    <source>
        <strain evidence="14">ZN-S4</strain>
    </source>
</reference>
<dbReference type="KEGG" id="bgo:BM43_2238"/>
<dbReference type="Proteomes" id="UP000029590">
    <property type="component" value="Unassembled WGS sequence"/>
</dbReference>
<dbReference type="NCBIfam" id="NF002813">
    <property type="entry name" value="PRK02958.1"/>
    <property type="match status" value="1"/>
</dbReference>
<evidence type="ECO:0000256" key="3">
    <source>
        <dbReference type="ARBA" id="ARBA00022475"/>
    </source>
</evidence>
<dbReference type="GO" id="GO:0008320">
    <property type="term" value="F:protein transmembrane transporter activity"/>
    <property type="evidence" value="ECO:0007669"/>
    <property type="project" value="UniProtKB-UniRule"/>
</dbReference>
<dbReference type="NCBIfam" id="TIGR01411">
    <property type="entry name" value="tatAE"/>
    <property type="match status" value="1"/>
</dbReference>
<organism evidence="13 16">
    <name type="scientific">Burkholderia gladioli</name>
    <name type="common">Pseudomonas marginata</name>
    <name type="synonym">Phytomonas marginata</name>
    <dbReference type="NCBI Taxonomy" id="28095"/>
    <lineage>
        <taxon>Bacteria</taxon>
        <taxon>Pseudomonadati</taxon>
        <taxon>Pseudomonadota</taxon>
        <taxon>Betaproteobacteria</taxon>
        <taxon>Burkholderiales</taxon>
        <taxon>Burkholderiaceae</taxon>
        <taxon>Burkholderia</taxon>
    </lineage>
</organism>
<dbReference type="EMBL" id="JPGG01000018">
    <property type="protein sequence ID" value="KGC09512.1"/>
    <property type="molecule type" value="Genomic_DNA"/>
</dbReference>
<feature type="region of interest" description="Disordered" evidence="11">
    <location>
        <begin position="60"/>
        <end position="79"/>
    </location>
</feature>
<dbReference type="PANTHER" id="PTHR42982:SF1">
    <property type="entry name" value="SEC-INDEPENDENT PROTEIN TRANSLOCASE PROTEIN TATA"/>
    <property type="match status" value="1"/>
</dbReference>
<dbReference type="Proteomes" id="UP001059745">
    <property type="component" value="Chromosome 1"/>
</dbReference>
<keyword evidence="8 10" id="KW-0811">Translocation</keyword>
<comment type="subunit">
    <text evidence="10">The Tat system comprises two distinct complexes: a TatABC complex, containing multiple copies of TatA, TatB and TatC subunits, and a separate TatA complex, containing only TatA subunits. Substrates initially bind to the TatABC complex, which probably triggers association of the separate TatA complex to form the active translocon.</text>
</comment>
<dbReference type="Pfam" id="PF02416">
    <property type="entry name" value="TatA_B_E"/>
    <property type="match status" value="1"/>
</dbReference>
<name>A0A095FWK3_BURGA</name>
<keyword evidence="9 10" id="KW-0472">Membrane</keyword>
<accession>A0A095FWK3</accession>
<evidence type="ECO:0000313" key="12">
    <source>
        <dbReference type="EMBL" id="KGC09512.1"/>
    </source>
</evidence>
<reference evidence="16" key="2">
    <citation type="submission" date="2017-09" db="EMBL/GenBank/DDBJ databases">
        <title>FDA dAtabase for Regulatory Grade micrObial Sequences (FDA-ARGOS): Supporting development and validation of Infectious Disease Dx tests.</title>
        <authorList>
            <person name="Minogue T."/>
            <person name="Wolcott M."/>
            <person name="Wasieloski L."/>
            <person name="Aguilar W."/>
            <person name="Moore D."/>
            <person name="Tallon L."/>
            <person name="Sadzewicz L."/>
            <person name="Ott S."/>
            <person name="Zhao X."/>
            <person name="Nagaraj S."/>
            <person name="Vavikolanu K."/>
            <person name="Aluvathingal J."/>
            <person name="Nadendla S."/>
            <person name="Sichtig H."/>
        </authorList>
    </citation>
    <scope>NUCLEOTIDE SEQUENCE [LARGE SCALE GENOMIC DNA]</scope>
    <source>
        <strain evidence="16">FDAARGOS_390</strain>
    </source>
</reference>
<evidence type="ECO:0000256" key="9">
    <source>
        <dbReference type="ARBA" id="ARBA00023136"/>
    </source>
</evidence>
<evidence type="ECO:0000313" key="13">
    <source>
        <dbReference type="EMBL" id="PEH39355.1"/>
    </source>
</evidence>
<evidence type="ECO:0000256" key="7">
    <source>
        <dbReference type="ARBA" id="ARBA00022989"/>
    </source>
</evidence>
<dbReference type="EMBL" id="PDDY01000004">
    <property type="protein sequence ID" value="PEH39355.1"/>
    <property type="molecule type" value="Genomic_DNA"/>
</dbReference>
<gene>
    <name evidence="10 12" type="primary">tatA</name>
    <name evidence="13" type="ORF">CRM94_34295</name>
    <name evidence="12" type="ORF">DM48_6657</name>
    <name evidence="14" type="ORF">NYZ96_04360</name>
</gene>
<dbReference type="OrthoDB" id="7066617at2"/>
<comment type="similarity">
    <text evidence="10">Belongs to the TatA/E family.</text>
</comment>
<keyword evidence="6 10" id="KW-0653">Protein transport</keyword>
<protein>
    <recommendedName>
        <fullName evidence="10">Sec-independent protein translocase protein TatA</fullName>
    </recommendedName>
</protein>
<dbReference type="GO" id="GO:0033281">
    <property type="term" value="C:TAT protein transport complex"/>
    <property type="evidence" value="ECO:0007669"/>
    <property type="project" value="UniProtKB-UniRule"/>
</dbReference>
<comment type="subcellular location">
    <subcellularLocation>
        <location evidence="1 10">Cell membrane</location>
        <topology evidence="1 10">Single-pass membrane protein</topology>
    </subcellularLocation>
</comment>
<evidence type="ECO:0000313" key="16">
    <source>
        <dbReference type="Proteomes" id="UP000220629"/>
    </source>
</evidence>
<comment type="function">
    <text evidence="10">Part of the twin-arginine translocation (Tat) system that transports large folded proteins containing a characteristic twin-arginine motif in their signal peptide across membranes. TatA could form the protein-conducting channel of the Tat system.</text>
</comment>
<keyword evidence="2 10" id="KW-0813">Transport</keyword>
<keyword evidence="5 10" id="KW-0812">Transmembrane</keyword>
<proteinExistence type="inferred from homology"/>
<sequence length="79" mass="8063">MGSLSITHWLIVLAIVSLIFGTKKIRSLGTDLGGAIKGFKEGIADSEAVPSAVAVASSSAPATQGMEVDARADPSVTRH</sequence>
<dbReference type="GO" id="GO:0043953">
    <property type="term" value="P:protein transport by the Tat complex"/>
    <property type="evidence" value="ECO:0007669"/>
    <property type="project" value="UniProtKB-UniRule"/>
</dbReference>
<evidence type="ECO:0000313" key="15">
    <source>
        <dbReference type="Proteomes" id="UP000029590"/>
    </source>
</evidence>
<evidence type="ECO:0000313" key="14">
    <source>
        <dbReference type="EMBL" id="UWX71007.1"/>
    </source>
</evidence>
<dbReference type="Proteomes" id="UP000220629">
    <property type="component" value="Unassembled WGS sequence"/>
</dbReference>
<evidence type="ECO:0000256" key="5">
    <source>
        <dbReference type="ARBA" id="ARBA00022692"/>
    </source>
</evidence>
<keyword evidence="7 10" id="KW-1133">Transmembrane helix</keyword>
<dbReference type="RefSeq" id="WP_013696892.1">
    <property type="nucleotide sequence ID" value="NZ_CADEPT010000007.1"/>
</dbReference>
<dbReference type="Gene3D" id="1.20.5.3310">
    <property type="match status" value="1"/>
</dbReference>
<keyword evidence="3 10" id="KW-1003">Cell membrane</keyword>
<dbReference type="EMBL" id="CP104214">
    <property type="protein sequence ID" value="UWX71007.1"/>
    <property type="molecule type" value="Genomic_DNA"/>
</dbReference>
<dbReference type="AlphaFoldDB" id="A0A095FWK3"/>
<evidence type="ECO:0000256" key="6">
    <source>
        <dbReference type="ARBA" id="ARBA00022927"/>
    </source>
</evidence>
<evidence type="ECO:0000256" key="10">
    <source>
        <dbReference type="HAMAP-Rule" id="MF_00236"/>
    </source>
</evidence>
<reference evidence="13" key="3">
    <citation type="submission" date="2017-09" db="EMBL/GenBank/DDBJ databases">
        <title>FDA dAtabase for Regulatory Grade micrObial Sequences (FDA-ARGOS): Supporting development and validation of Infectious Disease Dx tests.</title>
        <authorList>
            <person name="Minogue T."/>
            <person name="Wolcott M."/>
            <person name="Wasieloski L."/>
            <person name="Aguilar W."/>
            <person name="Moore D."/>
            <person name="Tallon L.J."/>
            <person name="Sadzewicz L."/>
            <person name="Ott S."/>
            <person name="Zhao X."/>
            <person name="Nagaraj S."/>
            <person name="Vavikolanu K."/>
            <person name="Aluvathingal J."/>
            <person name="Nadendla S."/>
            <person name="Sichtig H."/>
        </authorList>
    </citation>
    <scope>NUCLEOTIDE SEQUENCE</scope>
    <source>
        <strain evidence="13">FDAARGOS_390</strain>
    </source>
</reference>
<dbReference type="InterPro" id="IPR003369">
    <property type="entry name" value="TatA/B/E"/>
</dbReference>
<evidence type="ECO:0000256" key="1">
    <source>
        <dbReference type="ARBA" id="ARBA00004162"/>
    </source>
</evidence>
<dbReference type="InterPro" id="IPR006312">
    <property type="entry name" value="TatA/E"/>
</dbReference>
<reference evidence="12 15" key="1">
    <citation type="submission" date="2014-04" db="EMBL/GenBank/DDBJ databases">
        <authorList>
            <person name="Bishop-Lilly K.A."/>
            <person name="Broomall S.M."/>
            <person name="Chain P.S."/>
            <person name="Chertkov O."/>
            <person name="Coyne S.R."/>
            <person name="Daligault H.E."/>
            <person name="Davenport K.W."/>
            <person name="Erkkila T."/>
            <person name="Frey K.G."/>
            <person name="Gibbons H.S."/>
            <person name="Gu W."/>
            <person name="Jaissle J."/>
            <person name="Johnson S.L."/>
            <person name="Koroleva G.I."/>
            <person name="Ladner J.T."/>
            <person name="Lo C.-C."/>
            <person name="Minogue T.D."/>
            <person name="Munk C."/>
            <person name="Palacios G.F."/>
            <person name="Redden C.L."/>
            <person name="Rosenzweig C.N."/>
            <person name="Scholz M.B."/>
            <person name="Teshima H."/>
            <person name="Xu Y."/>
        </authorList>
    </citation>
    <scope>NUCLEOTIDE SEQUENCE [LARGE SCALE GENOMIC DNA]</scope>
    <source>
        <strain evidence="12">Gladioli</strain>
        <strain evidence="15">gladioli</strain>
    </source>
</reference>
<evidence type="ECO:0000256" key="8">
    <source>
        <dbReference type="ARBA" id="ARBA00023010"/>
    </source>
</evidence>
<evidence type="ECO:0000256" key="11">
    <source>
        <dbReference type="SAM" id="MobiDB-lite"/>
    </source>
</evidence>
<dbReference type="PANTHER" id="PTHR42982">
    <property type="entry name" value="SEC-INDEPENDENT PROTEIN TRANSLOCASE PROTEIN TATA"/>
    <property type="match status" value="1"/>
</dbReference>